<dbReference type="CDD" id="cd18791">
    <property type="entry name" value="SF2_C_RHA"/>
    <property type="match status" value="1"/>
</dbReference>
<reference evidence="10" key="1">
    <citation type="submission" date="2021-01" db="UniProtKB">
        <authorList>
            <consortium name="EnsemblMetazoa"/>
        </authorList>
    </citation>
    <scope>IDENTIFICATION</scope>
</reference>
<evidence type="ECO:0000259" key="9">
    <source>
        <dbReference type="PROSITE" id="PS51194"/>
    </source>
</evidence>
<evidence type="ECO:0000256" key="1">
    <source>
        <dbReference type="ARBA" id="ARBA00008792"/>
    </source>
</evidence>
<dbReference type="InterPro" id="IPR001650">
    <property type="entry name" value="Helicase_C-like"/>
</dbReference>
<dbReference type="PANTHER" id="PTHR18934:SF136">
    <property type="entry name" value="ATP-DEPENDENT RNA HELICASE DHX35-RELATED"/>
    <property type="match status" value="1"/>
</dbReference>
<dbReference type="RefSeq" id="XP_022652692.1">
    <property type="nucleotide sequence ID" value="XM_022796957.1"/>
</dbReference>
<name>A0A7M7JKC0_VARDE</name>
<evidence type="ECO:0000256" key="4">
    <source>
        <dbReference type="ARBA" id="ARBA00022801"/>
    </source>
</evidence>
<keyword evidence="5" id="KW-0347">Helicase</keyword>
<dbReference type="PANTHER" id="PTHR18934">
    <property type="entry name" value="ATP-DEPENDENT RNA HELICASE"/>
    <property type="match status" value="1"/>
</dbReference>
<evidence type="ECO:0000313" key="10">
    <source>
        <dbReference type="EnsemblMetazoa" id="XP_022652693"/>
    </source>
</evidence>
<dbReference type="InterPro" id="IPR007502">
    <property type="entry name" value="Helicase-assoc_dom"/>
</dbReference>
<dbReference type="PROSITE" id="PS00690">
    <property type="entry name" value="DEAH_ATP_HELICASE"/>
    <property type="match status" value="1"/>
</dbReference>
<dbReference type="SUPFAM" id="SSF52540">
    <property type="entry name" value="P-loop containing nucleoside triphosphate hydrolases"/>
    <property type="match status" value="1"/>
</dbReference>
<dbReference type="GO" id="GO:0016887">
    <property type="term" value="F:ATP hydrolysis activity"/>
    <property type="evidence" value="ECO:0007669"/>
    <property type="project" value="InterPro"/>
</dbReference>
<feature type="domain" description="Helicase C-terminal" evidence="9">
    <location>
        <begin position="252"/>
        <end position="423"/>
    </location>
</feature>
<comment type="similarity">
    <text evidence="1">Belongs to the DEAD box helicase family. DEAH subfamily.</text>
</comment>
<dbReference type="OMA" id="FHEVMET"/>
<dbReference type="InterPro" id="IPR027417">
    <property type="entry name" value="P-loop_NTPase"/>
</dbReference>
<dbReference type="GO" id="GO:0071013">
    <property type="term" value="C:catalytic step 2 spliceosome"/>
    <property type="evidence" value="ECO:0007669"/>
    <property type="project" value="TreeGrafter"/>
</dbReference>
<evidence type="ECO:0000256" key="3">
    <source>
        <dbReference type="ARBA" id="ARBA00022741"/>
    </source>
</evidence>
<dbReference type="KEGG" id="vde:111246783"/>
<accession>A0A7M7JKC0</accession>
<dbReference type="SMART" id="SM00847">
    <property type="entry name" value="HA2"/>
    <property type="match status" value="1"/>
</dbReference>
<evidence type="ECO:0000256" key="6">
    <source>
        <dbReference type="ARBA" id="ARBA00022840"/>
    </source>
</evidence>
<dbReference type="Pfam" id="PF13401">
    <property type="entry name" value="AAA_22"/>
    <property type="match status" value="1"/>
</dbReference>
<dbReference type="SMART" id="SM00490">
    <property type="entry name" value="HELICc"/>
    <property type="match status" value="1"/>
</dbReference>
<dbReference type="GO" id="GO:0005524">
    <property type="term" value="F:ATP binding"/>
    <property type="evidence" value="ECO:0007669"/>
    <property type="project" value="UniProtKB-KW"/>
</dbReference>
<dbReference type="EnsemblMetazoa" id="XM_022796958">
    <property type="protein sequence ID" value="XP_022652693"/>
    <property type="gene ID" value="LOC111246783"/>
</dbReference>
<dbReference type="SMART" id="SM00487">
    <property type="entry name" value="DEXDc"/>
    <property type="match status" value="1"/>
</dbReference>
<dbReference type="Pfam" id="PF00271">
    <property type="entry name" value="Helicase_C"/>
    <property type="match status" value="1"/>
</dbReference>
<dbReference type="InterPro" id="IPR002464">
    <property type="entry name" value="DNA/RNA_helicase_DEAH_CS"/>
</dbReference>
<dbReference type="FunFam" id="3.40.50.300:FF:000767">
    <property type="entry name" value="Putative ATP-dependent RNA helicase DHX35"/>
    <property type="match status" value="1"/>
</dbReference>
<protein>
    <recommendedName>
        <fullName evidence="2">RNA helicase</fullName>
        <ecNumber evidence="2">3.6.4.13</ecNumber>
    </recommendedName>
</protein>
<evidence type="ECO:0000259" key="8">
    <source>
        <dbReference type="PROSITE" id="PS51192"/>
    </source>
</evidence>
<comment type="catalytic activity">
    <reaction evidence="7">
        <text>ATP + H2O = ADP + phosphate + H(+)</text>
        <dbReference type="Rhea" id="RHEA:13065"/>
        <dbReference type="ChEBI" id="CHEBI:15377"/>
        <dbReference type="ChEBI" id="CHEBI:15378"/>
        <dbReference type="ChEBI" id="CHEBI:30616"/>
        <dbReference type="ChEBI" id="CHEBI:43474"/>
        <dbReference type="ChEBI" id="CHEBI:456216"/>
        <dbReference type="EC" id="3.6.4.13"/>
    </reaction>
</comment>
<dbReference type="Gene3D" id="3.40.50.300">
    <property type="entry name" value="P-loop containing nucleotide triphosphate hydrolases"/>
    <property type="match status" value="2"/>
</dbReference>
<evidence type="ECO:0000256" key="5">
    <source>
        <dbReference type="ARBA" id="ARBA00022806"/>
    </source>
</evidence>
<dbReference type="PROSITE" id="PS51192">
    <property type="entry name" value="HELICASE_ATP_BIND_1"/>
    <property type="match status" value="1"/>
</dbReference>
<proteinExistence type="inferred from homology"/>
<dbReference type="GO" id="GO:0003724">
    <property type="term" value="F:RNA helicase activity"/>
    <property type="evidence" value="ECO:0007669"/>
    <property type="project" value="UniProtKB-EC"/>
</dbReference>
<dbReference type="Pfam" id="PF07717">
    <property type="entry name" value="OB_NTP_bind"/>
    <property type="match status" value="1"/>
</dbReference>
<dbReference type="Proteomes" id="UP000594260">
    <property type="component" value="Unplaced"/>
</dbReference>
<dbReference type="InterPro" id="IPR014001">
    <property type="entry name" value="Helicase_ATP-bd"/>
</dbReference>
<dbReference type="EnsemblMetazoa" id="XM_022796957">
    <property type="protein sequence ID" value="XP_022652692"/>
    <property type="gene ID" value="LOC111246783"/>
</dbReference>
<dbReference type="FunFam" id="3.40.50.300:FF:000578">
    <property type="entry name" value="probable ATP-dependent RNA helicase DHX35"/>
    <property type="match status" value="1"/>
</dbReference>
<evidence type="ECO:0000313" key="11">
    <source>
        <dbReference type="Proteomes" id="UP000594260"/>
    </source>
</evidence>
<organism evidence="10 11">
    <name type="scientific">Varroa destructor</name>
    <name type="common">Honeybee mite</name>
    <dbReference type="NCBI Taxonomy" id="109461"/>
    <lineage>
        <taxon>Eukaryota</taxon>
        <taxon>Metazoa</taxon>
        <taxon>Ecdysozoa</taxon>
        <taxon>Arthropoda</taxon>
        <taxon>Chelicerata</taxon>
        <taxon>Arachnida</taxon>
        <taxon>Acari</taxon>
        <taxon>Parasitiformes</taxon>
        <taxon>Mesostigmata</taxon>
        <taxon>Gamasina</taxon>
        <taxon>Dermanyssoidea</taxon>
        <taxon>Varroidae</taxon>
        <taxon>Varroa</taxon>
    </lineage>
</organism>
<dbReference type="GeneID" id="111246783"/>
<feature type="domain" description="Helicase ATP-binding" evidence="8">
    <location>
        <begin position="61"/>
        <end position="224"/>
    </location>
</feature>
<keyword evidence="3" id="KW-0547">Nucleotide-binding</keyword>
<keyword evidence="11" id="KW-1185">Reference proteome</keyword>
<dbReference type="InParanoid" id="A0A7M7JKC0"/>
<dbReference type="EC" id="3.6.4.13" evidence="2"/>
<keyword evidence="4" id="KW-0378">Hydrolase</keyword>
<dbReference type="FunCoup" id="A0A7M7JKC0">
    <property type="interactions" value="890"/>
</dbReference>
<dbReference type="AlphaFoldDB" id="A0A7M7JKC0"/>
<keyword evidence="6" id="KW-0067">ATP-binding</keyword>
<evidence type="ECO:0000256" key="2">
    <source>
        <dbReference type="ARBA" id="ARBA00012552"/>
    </source>
</evidence>
<evidence type="ECO:0000256" key="7">
    <source>
        <dbReference type="ARBA" id="ARBA00047984"/>
    </source>
</evidence>
<dbReference type="OrthoDB" id="10253254at2759"/>
<dbReference type="Pfam" id="PF21010">
    <property type="entry name" value="HA2_C"/>
    <property type="match status" value="1"/>
</dbReference>
<dbReference type="PROSITE" id="PS51194">
    <property type="entry name" value="HELICASE_CTER"/>
    <property type="match status" value="1"/>
</dbReference>
<dbReference type="RefSeq" id="XP_022652693.1">
    <property type="nucleotide sequence ID" value="XM_022796958.1"/>
</dbReference>
<dbReference type="Gene3D" id="1.20.120.1080">
    <property type="match status" value="1"/>
</dbReference>
<sequence length="680" mass="76628">MHARSVNRFKKPRLDDDDDVDINEQQSAAEAPKVVFNALSVYPLKTQRERLPVFQCRREILYLIENCQVLVLTGETGSGKSTQVPQYLHEAGWSSTGLIAVSQPRRMACVNLAKRVAEEMGQLLGQVAGYTVRFDNCISKQTKIKYLTEGILINEIQGDPLLTKYSVLMLDEAHEMSLLMDICLGLLKKILRRRRDLKLIVSSATLDADKFKKYFTTQYIKAEILNVQGRTHPVTVHYVTDPVADYVKASAETVQKIHETQPAGHVLVFLTGEKEVDECCSLIKEYALSQRHNKLFVLPLYGALPAKDQMKVFEPASPHVRKVIVATNIAETSVTINGIVYVIDCGFVKIKCYNPIAGIDTLLVAPTSKSSALQRTGRAGRIAPGKSYRLYTQESYLGLREFSIPEMQRSNLTWTVLLLKSLGVDNIVRFDYMSPPPSKILVNAMEILHAHGAIDHEGKMTELGAKIIQFNCDVLQAKILLKSIEFGCSSEMLTIVAMMQVDNIFVVPHQKERNMRKAKYQFFVEEGDLLSLLNIYTSFVEKQKNKQWCHDMFLNYKSLCKVSEIRNRFKAILIKTSSKEILSSCSNPVELCQCIASGFFTNAAYWHATSGQYRSLCGNHPLDVHPDSAFFSQRPPKCVVFGDVVATHKLFMKHITAVNESWLTEIAPNFFRMGTSVCEN</sequence>
<dbReference type="InterPro" id="IPR049945">
    <property type="entry name" value="AAA_22"/>
</dbReference>
<dbReference type="InterPro" id="IPR011709">
    <property type="entry name" value="DEAD-box_helicase_OB_fold"/>
</dbReference>
<dbReference type="GO" id="GO:0003723">
    <property type="term" value="F:RNA binding"/>
    <property type="evidence" value="ECO:0007669"/>
    <property type="project" value="TreeGrafter"/>
</dbReference>